<dbReference type="Gene3D" id="3.90.25.10">
    <property type="entry name" value="UDP-galactose 4-epimerase, domain 1"/>
    <property type="match status" value="1"/>
</dbReference>
<organism evidence="2">
    <name type="scientific">Talaromyces marneffei PM1</name>
    <dbReference type="NCBI Taxonomy" id="1077442"/>
    <lineage>
        <taxon>Eukaryota</taxon>
        <taxon>Fungi</taxon>
        <taxon>Dikarya</taxon>
        <taxon>Ascomycota</taxon>
        <taxon>Pezizomycotina</taxon>
        <taxon>Eurotiomycetes</taxon>
        <taxon>Eurotiomycetidae</taxon>
        <taxon>Eurotiales</taxon>
        <taxon>Trichocomaceae</taxon>
        <taxon>Talaromyces</taxon>
        <taxon>Talaromyces sect. Talaromyces</taxon>
    </lineage>
</organism>
<dbReference type="InterPro" id="IPR008030">
    <property type="entry name" value="NmrA-like"/>
</dbReference>
<proteinExistence type="predicted"/>
<sequence length="351" mass="38824">TCGTYKLELEKIGIFPAAGALGGSIVKHLSSLIPASSLILVARRPDTLAEYSRQGAVVRHADYDEDASLNRAFDGVGVLFLISYASCEHEHRSRAHRKAIDAALHSGVKHIFYSSLAFAGNLSKSSDALVMRAHLDTEAYLQELGRTRAPDFTFTILREGLYHESFPIYTSFFRPQEVIDVITDENTRRQSGGGDHGEIQIKIPHDGSAPGVAWANRDDLGEASAKIVKLYMQNPLGFPFTNSTLLLSGPKVLTLNEVVAVLEKLIRERTGRDISVKIKQVSVEEYANQPHVPPLLTYHGVDLSREWATAWQAIRNGECAVVSPVLKEILGREPEEFETTLRKDLTRKYGS</sequence>
<dbReference type="PANTHER" id="PTHR47129">
    <property type="entry name" value="QUINONE OXIDOREDUCTASE 2"/>
    <property type="match status" value="1"/>
</dbReference>
<dbReference type="AlphaFoldDB" id="A0A093UXD7"/>
<accession>A0A093UXD7</accession>
<dbReference type="SUPFAM" id="SSF51735">
    <property type="entry name" value="NAD(P)-binding Rossmann-fold domains"/>
    <property type="match status" value="1"/>
</dbReference>
<evidence type="ECO:0000259" key="1">
    <source>
        <dbReference type="Pfam" id="PF05368"/>
    </source>
</evidence>
<dbReference type="InterPro" id="IPR052718">
    <property type="entry name" value="NmrA-type_oxidoreductase"/>
</dbReference>
<dbReference type="Pfam" id="PF05368">
    <property type="entry name" value="NmrA"/>
    <property type="match status" value="1"/>
</dbReference>
<evidence type="ECO:0000313" key="2">
    <source>
        <dbReference type="EMBL" id="KFX44575.1"/>
    </source>
</evidence>
<protein>
    <submittedName>
        <fullName evidence="2">Quinone oxidoreductase 2</fullName>
    </submittedName>
</protein>
<feature type="non-terminal residue" evidence="2">
    <location>
        <position position="1"/>
    </location>
</feature>
<dbReference type="InterPro" id="IPR036291">
    <property type="entry name" value="NAD(P)-bd_dom_sf"/>
</dbReference>
<gene>
    <name evidence="2" type="ORF">GQ26_0270160</name>
</gene>
<dbReference type="PANTHER" id="PTHR47129:SF1">
    <property type="entry name" value="NMRA-LIKE DOMAIN-CONTAINING PROTEIN"/>
    <property type="match status" value="1"/>
</dbReference>
<feature type="domain" description="NmrA-like" evidence="1">
    <location>
        <begin position="10"/>
        <end position="266"/>
    </location>
</feature>
<dbReference type="EMBL" id="JPOX01000027">
    <property type="protein sequence ID" value="KFX44575.1"/>
    <property type="molecule type" value="Genomic_DNA"/>
</dbReference>
<dbReference type="Gene3D" id="3.40.50.720">
    <property type="entry name" value="NAD(P)-binding Rossmann-like Domain"/>
    <property type="match status" value="1"/>
</dbReference>
<reference evidence="2" key="1">
    <citation type="journal article" date="2014" name="PLoS Genet.">
        <title>Signature Gene Expression Reveals Novel Clues to the Molecular Mechanisms of Dimorphic Transition in Penicillium marneffei.</title>
        <authorList>
            <person name="Yang E."/>
            <person name="Wang G."/>
            <person name="Cai J."/>
            <person name="Woo P.C."/>
            <person name="Lau S.K."/>
            <person name="Yuen K.-Y."/>
            <person name="Chow W.-N."/>
            <person name="Lin X."/>
        </authorList>
    </citation>
    <scope>NUCLEOTIDE SEQUENCE [LARGE SCALE GENOMIC DNA]</scope>
    <source>
        <strain evidence="2">PM1</strain>
    </source>
</reference>
<comment type="caution">
    <text evidence="2">The sequence shown here is derived from an EMBL/GenBank/DDBJ whole genome shotgun (WGS) entry which is preliminary data.</text>
</comment>
<name>A0A093UXD7_TALMA</name>